<protein>
    <submittedName>
        <fullName evidence="10">Cyanate ABC transporter</fullName>
    </submittedName>
</protein>
<dbReference type="eggNOG" id="COG0715">
    <property type="taxonomic scope" value="Bacteria"/>
</dbReference>
<evidence type="ECO:0000313" key="11">
    <source>
        <dbReference type="Proteomes" id="UP000030533"/>
    </source>
</evidence>
<dbReference type="SUPFAM" id="SSF53850">
    <property type="entry name" value="Periplasmic binding protein-like II"/>
    <property type="match status" value="1"/>
</dbReference>
<keyword evidence="7" id="KW-0732">Signal</keyword>
<evidence type="ECO:0000256" key="2">
    <source>
        <dbReference type="ARBA" id="ARBA00004533"/>
    </source>
</evidence>
<dbReference type="EMBL" id="JNAO01000002">
    <property type="protein sequence ID" value="KGG03374.1"/>
    <property type="molecule type" value="Genomic_DNA"/>
</dbReference>
<evidence type="ECO:0000256" key="6">
    <source>
        <dbReference type="ARBA" id="ARBA00022519"/>
    </source>
</evidence>
<keyword evidence="9" id="KW-0472">Membrane</keyword>
<organism evidence="10 11">
    <name type="scientific">Prochlorococcus marinus str. MIT 9314</name>
    <dbReference type="NCBI Taxonomy" id="167548"/>
    <lineage>
        <taxon>Bacteria</taxon>
        <taxon>Bacillati</taxon>
        <taxon>Cyanobacteriota</taxon>
        <taxon>Cyanophyceae</taxon>
        <taxon>Synechococcales</taxon>
        <taxon>Prochlorococcaceae</taxon>
        <taxon>Prochlorococcus</taxon>
    </lineage>
</organism>
<dbReference type="Proteomes" id="UP000030533">
    <property type="component" value="Unassembled WGS sequence"/>
</dbReference>
<evidence type="ECO:0000313" key="10">
    <source>
        <dbReference type="EMBL" id="KGG03374.1"/>
    </source>
</evidence>
<keyword evidence="5" id="KW-1003">Cell membrane</keyword>
<dbReference type="RefSeq" id="WP_032515014.1">
    <property type="nucleotide sequence ID" value="NZ_JNAO01000002.1"/>
</dbReference>
<reference evidence="11" key="1">
    <citation type="journal article" date="2014" name="Sci. Data">
        <title>Genomes of diverse isolates of the marine cyanobacterium Prochlorococcus.</title>
        <authorList>
            <person name="Biller S."/>
            <person name="Berube P."/>
            <person name="Thompson J."/>
            <person name="Kelly L."/>
            <person name="Roggensack S."/>
            <person name="Awad L."/>
            <person name="Roache-Johnson K."/>
            <person name="Ding H."/>
            <person name="Giovannoni S.J."/>
            <person name="Moore L.R."/>
            <person name="Chisholm S.W."/>
        </authorList>
    </citation>
    <scope>NUCLEOTIDE SEQUENCE [LARGE SCALE GENOMIC DNA]</scope>
    <source>
        <strain evidence="11">MIT 9314</strain>
    </source>
</reference>
<comment type="subcellular location">
    <subcellularLocation>
        <location evidence="2">Cell inner membrane</location>
    </subcellularLocation>
    <subcellularLocation>
        <location evidence="1">Periplasm</location>
    </subcellularLocation>
</comment>
<gene>
    <name evidence="10" type="ORF">EU98_0170</name>
</gene>
<keyword evidence="6" id="KW-0997">Cell inner membrane</keyword>
<dbReference type="AlphaFoldDB" id="A0A0A2ASJ5"/>
<dbReference type="CDD" id="cd13553">
    <property type="entry name" value="PBP2_NrtA_CpmA_like"/>
    <property type="match status" value="1"/>
</dbReference>
<evidence type="ECO:0000256" key="9">
    <source>
        <dbReference type="ARBA" id="ARBA00023136"/>
    </source>
</evidence>
<proteinExistence type="inferred from homology"/>
<evidence type="ECO:0000256" key="7">
    <source>
        <dbReference type="ARBA" id="ARBA00022729"/>
    </source>
</evidence>
<evidence type="ECO:0000256" key="5">
    <source>
        <dbReference type="ARBA" id="ARBA00022475"/>
    </source>
</evidence>
<evidence type="ECO:0000256" key="3">
    <source>
        <dbReference type="ARBA" id="ARBA00010742"/>
    </source>
</evidence>
<dbReference type="InterPro" id="IPR044527">
    <property type="entry name" value="NrtA/CpmA_ABC-bd_dom"/>
</dbReference>
<dbReference type="PANTHER" id="PTHR30024">
    <property type="entry name" value="ALIPHATIC SULFONATES-BINDING PROTEIN-RELATED"/>
    <property type="match status" value="1"/>
</dbReference>
<dbReference type="Pfam" id="PF13379">
    <property type="entry name" value="NMT1_2"/>
    <property type="match status" value="1"/>
</dbReference>
<evidence type="ECO:0000256" key="8">
    <source>
        <dbReference type="ARBA" id="ARBA00023065"/>
    </source>
</evidence>
<dbReference type="STRING" id="167548.EU98_0170"/>
<sequence length="561" mass="61807">MIIPASNFTQKYNFECKTSDQTSENNPSSNKTFLKNNFLNPSNDHGYYCACIECRPIGNDHENFMADMPDDPAEIISDFSRMGLIKNEAYEIADAISTAEMRDLLFYKNASNGDPYKEQLLRELAKEAGGLDQAFQAAFGPQAGKFFANTKASSPMGRRQFLSSLAAGAALITVACSNQNKPAKQPIDDTPINVNNLEKQTLRVGFIPITCASPIIMAEPMGFYNKFGMDVKVVKMPSWGAVRDSAIAGELDAYHMLAPMPISMTLGLGTAPFSVKLASIENINGQAITVAKRHKGKVNGPADMKGFVFGVPFPYSMHNLLLRYYLAKGGVDPDKDVQIRPVPPPDSIAQLVAGDIDAYLMPDPFNQRAVYEDAGFIHLLTKELWPGHPCCAFAAGEPWIKEHPETFRALNKSIIDAAAYVSTPSNRKEVAKAISGRGFLNQPTEVVEAVLTGKFEDGLGKTQNVPDRIDFKPYPWQSFSHWIQSQLIRWDLGGAVAAIQAGDFNPNSASIFLTDEAQALEREMGGNPPTARFRKEILAYDEFDPSNPMKYIKDQIKRDGF</sequence>
<dbReference type="GO" id="GO:0005886">
    <property type="term" value="C:plasma membrane"/>
    <property type="evidence" value="ECO:0007669"/>
    <property type="project" value="UniProtKB-SubCell"/>
</dbReference>
<dbReference type="Gene3D" id="3.40.190.10">
    <property type="entry name" value="Periplasmic binding protein-like II"/>
    <property type="match status" value="2"/>
</dbReference>
<dbReference type="PANTHER" id="PTHR30024:SF47">
    <property type="entry name" value="TAURINE-BINDING PERIPLASMIC PROTEIN"/>
    <property type="match status" value="1"/>
</dbReference>
<comment type="similarity">
    <text evidence="3">Belongs to the bacterial solute-binding protein SsuA/TauA family.</text>
</comment>
<name>A0A0A2ASJ5_PROMR</name>
<comment type="caution">
    <text evidence="10">The sequence shown here is derived from an EMBL/GenBank/DDBJ whole genome shotgun (WGS) entry which is preliminary data.</text>
</comment>
<dbReference type="GO" id="GO:0006811">
    <property type="term" value="P:monoatomic ion transport"/>
    <property type="evidence" value="ECO:0007669"/>
    <property type="project" value="UniProtKB-KW"/>
</dbReference>
<evidence type="ECO:0000256" key="4">
    <source>
        <dbReference type="ARBA" id="ARBA00022448"/>
    </source>
</evidence>
<evidence type="ECO:0000256" key="1">
    <source>
        <dbReference type="ARBA" id="ARBA00004418"/>
    </source>
</evidence>
<accession>A0A0A2ASJ5</accession>
<dbReference type="GO" id="GO:0042597">
    <property type="term" value="C:periplasmic space"/>
    <property type="evidence" value="ECO:0007669"/>
    <property type="project" value="UniProtKB-SubCell"/>
</dbReference>
<keyword evidence="4" id="KW-0813">Transport</keyword>
<keyword evidence="8" id="KW-0406">Ion transport</keyword>